<dbReference type="PROSITE" id="PS00878">
    <property type="entry name" value="ODR_DC_2_1"/>
    <property type="match status" value="1"/>
</dbReference>
<dbReference type="NCBIfam" id="TIGR01273">
    <property type="entry name" value="speA"/>
    <property type="match status" value="1"/>
</dbReference>
<evidence type="ECO:0000256" key="3">
    <source>
        <dbReference type="ARBA" id="ARBA00002257"/>
    </source>
</evidence>
<keyword evidence="12 16" id="KW-0456">Lyase</keyword>
<dbReference type="NCBIfam" id="NF003763">
    <property type="entry name" value="PRK05354.1"/>
    <property type="match status" value="1"/>
</dbReference>
<evidence type="ECO:0000256" key="2">
    <source>
        <dbReference type="ARBA" id="ARBA00001946"/>
    </source>
</evidence>
<keyword evidence="6" id="KW-0479">Metal-binding</keyword>
<dbReference type="InterPro" id="IPR029066">
    <property type="entry name" value="PLP-binding_barrel"/>
</dbReference>
<gene>
    <name evidence="16" type="primary">speA</name>
    <name evidence="16" type="ORF">NYG85_02465</name>
</gene>
<keyword evidence="7" id="KW-0210">Decarboxylase</keyword>
<dbReference type="PIRSF" id="PIRSF001336">
    <property type="entry name" value="Arg_decrbxlase"/>
    <property type="match status" value="1"/>
</dbReference>
<proteinExistence type="inferred from homology"/>
<dbReference type="InterPro" id="IPR022644">
    <property type="entry name" value="De-COase2_N"/>
</dbReference>
<evidence type="ECO:0000256" key="8">
    <source>
        <dbReference type="ARBA" id="ARBA00022842"/>
    </source>
</evidence>
<dbReference type="InterPro" id="IPR040634">
    <property type="entry name" value="Arg_decarb_HB"/>
</dbReference>
<evidence type="ECO:0000256" key="11">
    <source>
        <dbReference type="ARBA" id="ARBA00023115"/>
    </source>
</evidence>
<evidence type="ECO:0000256" key="13">
    <source>
        <dbReference type="NCBIfam" id="TIGR01273"/>
    </source>
</evidence>
<keyword evidence="9" id="KW-0663">Pyridoxal phosphate</keyword>
<comment type="similarity">
    <text evidence="4">Belongs to the Orn/Lys/Arg decarboxylase class-II family. SpeA subfamily.</text>
</comment>
<feature type="domain" description="Arginine decarboxylase helical bundle" evidence="15">
    <location>
        <begin position="369"/>
        <end position="441"/>
    </location>
</feature>
<comment type="function">
    <text evidence="3">Catalyzes the biosynthesis of agmatine from arginine.</text>
</comment>
<dbReference type="SUPFAM" id="SSF50621">
    <property type="entry name" value="Alanine racemase C-terminal domain-like"/>
    <property type="match status" value="1"/>
</dbReference>
<dbReference type="InterPro" id="IPR000183">
    <property type="entry name" value="Orn/DAP/Arg_de-COase"/>
</dbReference>
<evidence type="ECO:0000256" key="4">
    <source>
        <dbReference type="ARBA" id="ARBA00008357"/>
    </source>
</evidence>
<dbReference type="PANTHER" id="PTHR43295">
    <property type="entry name" value="ARGININE DECARBOXYLASE"/>
    <property type="match status" value="1"/>
</dbReference>
<dbReference type="InterPro" id="IPR022653">
    <property type="entry name" value="De-COase2_pyr-phos_BS"/>
</dbReference>
<comment type="caution">
    <text evidence="16">The sequence shown here is derived from an EMBL/GenBank/DDBJ whole genome shotgun (WGS) entry which is preliminary data.</text>
</comment>
<dbReference type="PRINTS" id="PR01179">
    <property type="entry name" value="ODADCRBXLASE"/>
</dbReference>
<dbReference type="Proteomes" id="UP001173801">
    <property type="component" value="Unassembled WGS sequence"/>
</dbReference>
<evidence type="ECO:0000256" key="10">
    <source>
        <dbReference type="ARBA" id="ARBA00023066"/>
    </source>
</evidence>
<evidence type="ECO:0000259" key="14">
    <source>
        <dbReference type="Pfam" id="PF02784"/>
    </source>
</evidence>
<keyword evidence="11" id="KW-0620">Polyamine biosynthesis</keyword>
<reference evidence="16" key="2">
    <citation type="journal article" date="2023" name="Microorganisms">
        <title>Isolation and Genomic Characteristics of Cat-Borne Campylobacter felis sp. nov. and Sheep-Borne Campylobacter ovis sp. nov.</title>
        <authorList>
            <person name="Wang H."/>
            <person name="Li Y."/>
            <person name="Gu Y."/>
            <person name="Zhou G."/>
            <person name="Chen X."/>
            <person name="Zhang X."/>
            <person name="Shao Z."/>
            <person name="Zhang J."/>
            <person name="Zhang M."/>
        </authorList>
    </citation>
    <scope>NUCLEOTIDE SEQUENCE</scope>
    <source>
        <strain evidence="16">PS10</strain>
    </source>
</reference>
<dbReference type="Gene3D" id="1.10.287.3440">
    <property type="match status" value="1"/>
</dbReference>
<organism evidence="16 17">
    <name type="scientific">Campylobacter gastrosuis</name>
    <dbReference type="NCBI Taxonomy" id="2974576"/>
    <lineage>
        <taxon>Bacteria</taxon>
        <taxon>Pseudomonadati</taxon>
        <taxon>Campylobacterota</taxon>
        <taxon>Epsilonproteobacteria</taxon>
        <taxon>Campylobacterales</taxon>
        <taxon>Campylobacteraceae</taxon>
        <taxon>Campylobacter</taxon>
    </lineage>
</organism>
<reference evidence="16" key="1">
    <citation type="submission" date="2022-08" db="EMBL/GenBank/DDBJ databases">
        <authorList>
            <person name="Wang H."/>
        </authorList>
    </citation>
    <scope>NUCLEOTIDE SEQUENCE</scope>
    <source>
        <strain evidence="16">PS10</strain>
    </source>
</reference>
<dbReference type="RefSeq" id="WP_284937136.1">
    <property type="nucleotide sequence ID" value="NZ_JANURM010000002.1"/>
</dbReference>
<dbReference type="Pfam" id="PF17810">
    <property type="entry name" value="Arg_decarb_HB"/>
    <property type="match status" value="1"/>
</dbReference>
<keyword evidence="8" id="KW-0460">Magnesium</keyword>
<accession>A0ABT7HMV0</accession>
<sequence>MKVYFKKTKTNFKRTKMNDYGLNIWGDNNFIIENGKVCINKKSKPAILDIVKDIRNEGYRGPLLLRFPHLIKKQIEQIYSSFSKAKKEFDYKGNFSAVYPLKVNQYPGFVKNLVALGKPYNYGLEAGSKAELLLTMAYNNDGAPITVNGFKDKELINIGFIAAEMGHNITLTIEGLNELEAIIATAKERFAPKPNIGLRIRLHSTGSGIWAKSGGIYSKFGLTSTELIEAINMLKKANLLDHFTMIHFHIGSQITEIHPLKKALTEAGNIYAELRKMGANNLKAINLGGGLAIEYSQFKQTTSRNYTLNEYANDVVYLLKSIAGQKKEQEPDIFIESGRFISASHALLVAPVLELFSQDHTEEKLNLKKSNPPLITELYDLYNSIKPSNALEYLHDSIHHMESVLTLFDLGYVDLQDRSNAEVLVQLISKKAVVMLGSKNSTADLVKIQEEIKERYLVNFSMFQSLPDFWGLKQNFPIMPLDRLDIRPTLPACIWDITCDSDGEISYTEDANQLFLHDVDVEKEEYFLGFFLVGAYQEVLGMKHNLFTHPTEATIEITESGYEIKHLLESQSILDIMEDMDYDIYEIQDSLNERLEKSKLINETQKKQILGELYLFLNDNSYLKTIN</sequence>
<dbReference type="PRINTS" id="PR01180">
    <property type="entry name" value="ARGDCRBXLASE"/>
</dbReference>
<evidence type="ECO:0000256" key="6">
    <source>
        <dbReference type="ARBA" id="ARBA00022723"/>
    </source>
</evidence>
<evidence type="ECO:0000259" key="15">
    <source>
        <dbReference type="Pfam" id="PF17810"/>
    </source>
</evidence>
<keyword evidence="10" id="KW-0745">Spermidine biosynthesis</keyword>
<evidence type="ECO:0000256" key="9">
    <source>
        <dbReference type="ARBA" id="ARBA00022898"/>
    </source>
</evidence>
<evidence type="ECO:0000313" key="17">
    <source>
        <dbReference type="Proteomes" id="UP001173801"/>
    </source>
</evidence>
<comment type="cofactor">
    <cofactor evidence="1">
        <name>pyridoxal 5'-phosphate</name>
        <dbReference type="ChEBI" id="CHEBI:597326"/>
    </cofactor>
</comment>
<dbReference type="InterPro" id="IPR002985">
    <property type="entry name" value="Arg_decrbxlase"/>
</dbReference>
<evidence type="ECO:0000256" key="5">
    <source>
        <dbReference type="ARBA" id="ARBA00012426"/>
    </source>
</evidence>
<evidence type="ECO:0000256" key="7">
    <source>
        <dbReference type="ARBA" id="ARBA00022793"/>
    </source>
</evidence>
<dbReference type="CDD" id="cd06830">
    <property type="entry name" value="PLPDE_III_ADC"/>
    <property type="match status" value="1"/>
</dbReference>
<dbReference type="EMBL" id="JANURM010000002">
    <property type="protein sequence ID" value="MDL0088241.1"/>
    <property type="molecule type" value="Genomic_DNA"/>
</dbReference>
<evidence type="ECO:0000313" key="16">
    <source>
        <dbReference type="EMBL" id="MDL0088241.1"/>
    </source>
</evidence>
<evidence type="ECO:0000256" key="12">
    <source>
        <dbReference type="ARBA" id="ARBA00023239"/>
    </source>
</evidence>
<dbReference type="Gene3D" id="2.40.37.10">
    <property type="entry name" value="Lyase, Ornithine Decarboxylase, Chain A, domain 1"/>
    <property type="match status" value="1"/>
</dbReference>
<dbReference type="InterPro" id="IPR009006">
    <property type="entry name" value="Ala_racemase/Decarboxylase_C"/>
</dbReference>
<protein>
    <recommendedName>
        <fullName evidence="5 13">Arginine decarboxylase</fullName>
        <ecNumber evidence="5 13">4.1.1.19</ecNumber>
    </recommendedName>
</protein>
<keyword evidence="17" id="KW-1185">Reference proteome</keyword>
<dbReference type="Gene3D" id="3.20.20.10">
    <property type="entry name" value="Alanine racemase"/>
    <property type="match status" value="1"/>
</dbReference>
<comment type="cofactor">
    <cofactor evidence="2">
        <name>Mg(2+)</name>
        <dbReference type="ChEBI" id="CHEBI:18420"/>
    </cofactor>
</comment>
<dbReference type="EC" id="4.1.1.19" evidence="5 13"/>
<dbReference type="GO" id="GO:0008792">
    <property type="term" value="F:arginine decarboxylase activity"/>
    <property type="evidence" value="ECO:0007669"/>
    <property type="project" value="UniProtKB-EC"/>
</dbReference>
<dbReference type="PANTHER" id="PTHR43295:SF9">
    <property type="entry name" value="BIOSYNTHETIC ARGININE DECARBOXYLASE"/>
    <property type="match status" value="1"/>
</dbReference>
<dbReference type="Pfam" id="PF02784">
    <property type="entry name" value="Orn_Arg_deC_N"/>
    <property type="match status" value="1"/>
</dbReference>
<name>A0ABT7HMV0_9BACT</name>
<dbReference type="SUPFAM" id="SSF51419">
    <property type="entry name" value="PLP-binding barrel"/>
    <property type="match status" value="1"/>
</dbReference>
<dbReference type="Gene3D" id="1.20.58.930">
    <property type="match status" value="1"/>
</dbReference>
<feature type="domain" description="Orn/DAP/Arg decarboxylase 2 N-terminal" evidence="14">
    <location>
        <begin position="76"/>
        <end position="343"/>
    </location>
</feature>
<evidence type="ECO:0000256" key="1">
    <source>
        <dbReference type="ARBA" id="ARBA00001933"/>
    </source>
</evidence>